<feature type="transmembrane region" description="Helical" evidence="2">
    <location>
        <begin position="40"/>
        <end position="61"/>
    </location>
</feature>
<dbReference type="NCBIfam" id="TIGR03919">
    <property type="entry name" value="T7SS_EccB"/>
    <property type="match status" value="1"/>
</dbReference>
<dbReference type="GO" id="GO:0005576">
    <property type="term" value="C:extracellular region"/>
    <property type="evidence" value="ECO:0007669"/>
    <property type="project" value="TreeGrafter"/>
</dbReference>
<accession>A0A6J7I4K1</accession>
<reference evidence="3" key="1">
    <citation type="submission" date="2020-05" db="EMBL/GenBank/DDBJ databases">
        <authorList>
            <person name="Chiriac C."/>
            <person name="Salcher M."/>
            <person name="Ghai R."/>
            <person name="Kavagutti S V."/>
        </authorList>
    </citation>
    <scope>NUCLEOTIDE SEQUENCE</scope>
</reference>
<dbReference type="Pfam" id="PF05108">
    <property type="entry name" value="T7SS_ESX1_EccB"/>
    <property type="match status" value="1"/>
</dbReference>
<keyword evidence="2" id="KW-0812">Transmembrane</keyword>
<dbReference type="Gene3D" id="3.30.2390.20">
    <property type="entry name" value="Type VII secretion system EccB, repeat 1 domain"/>
    <property type="match status" value="1"/>
</dbReference>
<dbReference type="InterPro" id="IPR007795">
    <property type="entry name" value="T7SS_EccB"/>
</dbReference>
<feature type="compositionally biased region" description="Basic and acidic residues" evidence="1">
    <location>
        <begin position="476"/>
        <end position="497"/>
    </location>
</feature>
<organism evidence="3">
    <name type="scientific">freshwater metagenome</name>
    <dbReference type="NCBI Taxonomy" id="449393"/>
    <lineage>
        <taxon>unclassified sequences</taxon>
        <taxon>metagenomes</taxon>
        <taxon>ecological metagenomes</taxon>
    </lineage>
</organism>
<protein>
    <submittedName>
        <fullName evidence="3">Unannotated protein</fullName>
    </submittedName>
</protein>
<gene>
    <name evidence="3" type="ORF">UFOPK3609_01654</name>
</gene>
<evidence type="ECO:0000256" key="2">
    <source>
        <dbReference type="SAM" id="Phobius"/>
    </source>
</evidence>
<dbReference type="PANTHER" id="PTHR40765:SF2">
    <property type="entry name" value="ESX-2 SECRETION SYSTEM ATPASE ECCB2"/>
    <property type="match status" value="1"/>
</dbReference>
<feature type="region of interest" description="Disordered" evidence="1">
    <location>
        <begin position="468"/>
        <end position="497"/>
    </location>
</feature>
<proteinExistence type="predicted"/>
<dbReference type="EMBL" id="CAFBMQ010000292">
    <property type="protein sequence ID" value="CAB4925735.1"/>
    <property type="molecule type" value="Genomic_DNA"/>
</dbReference>
<evidence type="ECO:0000256" key="1">
    <source>
        <dbReference type="SAM" id="MobiDB-lite"/>
    </source>
</evidence>
<keyword evidence="2" id="KW-0472">Membrane</keyword>
<sequence length="497" mass="50220">MASRRDLFQSYQFLTQRVVSGLVLRESDPLQSPGRRMGGAAFGSVMVAVLVLAVVGVIGVINPGGNTTWQSAGAVVVEEETGTRFVYLPDDDGTMRLHQVANFASAALLTGSTEVVSVSSSSLDGVPRGPRLGITGAPDALPAADDLLGAPWTLCAAPVSSASGESTPSTALLVGGGIGGGRSLGEDVLLVRDRGTGELQLVWRGRHHLVVDEAAVLLALSLRDVPQVDVGSAWLSGLPAGRALEPQPVAGRGVPSAAVPGALVGQVGRVGDGESAQWYQVDLDRVVEITEVQARILLADPLTAQQAYPGGEPTALTLSAVDVTGVDSVELPEAEPADPPAQVPTAADVAGSEETVCAGFDDAGDPSGVLVGARVDTTGGVAGPGATTGGTTLADLVVVPPGRGALVSARASAEAPTGALFLVTDEGRAYPVPSPLEAAALGYDASTAVPMPEQLVARIAPGPALSETAAAASARSPDRVAVHSRDHFGSAARRPDR</sequence>
<name>A0A6J7I4K1_9ZZZZ</name>
<evidence type="ECO:0000313" key="3">
    <source>
        <dbReference type="EMBL" id="CAB4925735.1"/>
    </source>
</evidence>
<keyword evidence="2" id="KW-1133">Transmembrane helix</keyword>
<dbReference type="AlphaFoldDB" id="A0A6J7I4K1"/>
<dbReference type="PANTHER" id="PTHR40765">
    <property type="entry name" value="ESX-2 SECRETION SYSTEM ATPASE ECCB2"/>
    <property type="match status" value="1"/>
</dbReference>
<dbReference type="InterPro" id="IPR044857">
    <property type="entry name" value="T7SS_EccB_R1"/>
</dbReference>